<feature type="compositionally biased region" description="Basic residues" evidence="1">
    <location>
        <begin position="15"/>
        <end position="25"/>
    </location>
</feature>
<accession>A0AAV2K620</accession>
<dbReference type="AlphaFoldDB" id="A0AAV2K620"/>
<feature type="compositionally biased region" description="Low complexity" evidence="1">
    <location>
        <begin position="26"/>
        <end position="60"/>
    </location>
</feature>
<reference evidence="2 3" key="1">
    <citation type="submission" date="2024-04" db="EMBL/GenBank/DDBJ databases">
        <authorList>
            <person name="Waldvogel A.-M."/>
            <person name="Schoenle A."/>
        </authorList>
    </citation>
    <scope>NUCLEOTIDE SEQUENCE [LARGE SCALE GENOMIC DNA]</scope>
</reference>
<sequence>MALTPFGARALIKAATRRTPRRQRATPRTARTPRTALTTPPRTKPQRAAPQRPALRRTTPYHAAPRKGVAPPFDDLCPSSHRKKWVKLRLKVQKKKERKKEINKLKPQSGVERPRRTAATPSRRAHSPFTRRPAPRPLQTMPSLTTPPRTARPAPNAPLHNAPTKPPHHTVPRSTAKEVAPPCDILFSHRRMLVKL</sequence>
<feature type="region of interest" description="Disordered" evidence="1">
    <location>
        <begin position="1"/>
        <end position="79"/>
    </location>
</feature>
<protein>
    <submittedName>
        <fullName evidence="2">Uncharacterized protein</fullName>
    </submittedName>
</protein>
<feature type="region of interest" description="Disordered" evidence="1">
    <location>
        <begin position="91"/>
        <end position="182"/>
    </location>
</feature>
<organism evidence="2 3">
    <name type="scientific">Knipowitschia caucasica</name>
    <name type="common">Caucasian dwarf goby</name>
    <name type="synonym">Pomatoschistus caucasicus</name>
    <dbReference type="NCBI Taxonomy" id="637954"/>
    <lineage>
        <taxon>Eukaryota</taxon>
        <taxon>Metazoa</taxon>
        <taxon>Chordata</taxon>
        <taxon>Craniata</taxon>
        <taxon>Vertebrata</taxon>
        <taxon>Euteleostomi</taxon>
        <taxon>Actinopterygii</taxon>
        <taxon>Neopterygii</taxon>
        <taxon>Teleostei</taxon>
        <taxon>Neoteleostei</taxon>
        <taxon>Acanthomorphata</taxon>
        <taxon>Gobiaria</taxon>
        <taxon>Gobiiformes</taxon>
        <taxon>Gobioidei</taxon>
        <taxon>Gobiidae</taxon>
        <taxon>Gobiinae</taxon>
        <taxon>Knipowitschia</taxon>
    </lineage>
</organism>
<evidence type="ECO:0000256" key="1">
    <source>
        <dbReference type="SAM" id="MobiDB-lite"/>
    </source>
</evidence>
<evidence type="ECO:0000313" key="3">
    <source>
        <dbReference type="Proteomes" id="UP001497482"/>
    </source>
</evidence>
<keyword evidence="3" id="KW-1185">Reference proteome</keyword>
<evidence type="ECO:0000313" key="2">
    <source>
        <dbReference type="EMBL" id="CAL1584343.1"/>
    </source>
</evidence>
<dbReference type="EMBL" id="OZ035838">
    <property type="protein sequence ID" value="CAL1584343.1"/>
    <property type="molecule type" value="Genomic_DNA"/>
</dbReference>
<proteinExistence type="predicted"/>
<feature type="compositionally biased region" description="Low complexity" evidence="1">
    <location>
        <begin position="146"/>
        <end position="158"/>
    </location>
</feature>
<name>A0AAV2K620_KNICA</name>
<dbReference type="Proteomes" id="UP001497482">
    <property type="component" value="Chromosome 16"/>
</dbReference>
<gene>
    <name evidence="2" type="ORF">KC01_LOCUS14699</name>
</gene>